<gene>
    <name evidence="7" type="ORF">ABSH63_15210</name>
</gene>
<dbReference type="Pfam" id="PF25975">
    <property type="entry name" value="CzcB_C"/>
    <property type="match status" value="1"/>
</dbReference>
<evidence type="ECO:0000313" key="8">
    <source>
        <dbReference type="Proteomes" id="UP001465331"/>
    </source>
</evidence>
<evidence type="ECO:0000313" key="7">
    <source>
        <dbReference type="EMBL" id="MES0875346.1"/>
    </source>
</evidence>
<dbReference type="PROSITE" id="PS51257">
    <property type="entry name" value="PROKAR_LIPOPROTEIN"/>
    <property type="match status" value="1"/>
</dbReference>
<dbReference type="InterPro" id="IPR051909">
    <property type="entry name" value="MFP_Cation_Efflux"/>
</dbReference>
<feature type="region of interest" description="Disordered" evidence="2">
    <location>
        <begin position="24"/>
        <end position="48"/>
    </location>
</feature>
<comment type="caution">
    <text evidence="7">The sequence shown here is derived from an EMBL/GenBank/DDBJ whole genome shotgun (WGS) entry which is preliminary data.</text>
</comment>
<dbReference type="InterPro" id="IPR058647">
    <property type="entry name" value="BSH_CzcB-like"/>
</dbReference>
<dbReference type="Proteomes" id="UP001465331">
    <property type="component" value="Unassembled WGS sequence"/>
</dbReference>
<feature type="domain" description="CzcB-like C-terminal circularly permuted SH3-like" evidence="6">
    <location>
        <begin position="247"/>
        <end position="306"/>
    </location>
</feature>
<evidence type="ECO:0000256" key="2">
    <source>
        <dbReference type="SAM" id="MobiDB-lite"/>
    </source>
</evidence>
<keyword evidence="8" id="KW-1185">Reference proteome</keyword>
<evidence type="ECO:0000259" key="6">
    <source>
        <dbReference type="Pfam" id="PF25975"/>
    </source>
</evidence>
<dbReference type="InterPro" id="IPR058792">
    <property type="entry name" value="Beta-barrel_RND_2"/>
</dbReference>
<feature type="signal peptide" evidence="3">
    <location>
        <begin position="1"/>
        <end position="20"/>
    </location>
</feature>
<dbReference type="Pfam" id="PF25954">
    <property type="entry name" value="Beta-barrel_RND_2"/>
    <property type="match status" value="1"/>
</dbReference>
<dbReference type="PANTHER" id="PTHR30097">
    <property type="entry name" value="CATION EFFLUX SYSTEM PROTEIN CUSB"/>
    <property type="match status" value="1"/>
</dbReference>
<dbReference type="Pfam" id="PF25973">
    <property type="entry name" value="BSH_CzcB"/>
    <property type="match status" value="1"/>
</dbReference>
<protein>
    <submittedName>
        <fullName evidence="7">Efflux RND transporter periplasmic adaptor subunit</fullName>
    </submittedName>
</protein>
<evidence type="ECO:0000259" key="4">
    <source>
        <dbReference type="Pfam" id="PF25954"/>
    </source>
</evidence>
<dbReference type="RefSeq" id="WP_352890888.1">
    <property type="nucleotide sequence ID" value="NZ_JBEPIJ010000029.1"/>
</dbReference>
<feature type="domain" description="CzcB-like barrel-sandwich hybrid" evidence="5">
    <location>
        <begin position="89"/>
        <end position="161"/>
    </location>
</feature>
<evidence type="ECO:0000259" key="5">
    <source>
        <dbReference type="Pfam" id="PF25973"/>
    </source>
</evidence>
<reference evidence="7 8" key="1">
    <citation type="submission" date="2024-06" db="EMBL/GenBank/DDBJ databases">
        <authorList>
            <person name="Li Z."/>
            <person name="Jiang Y."/>
        </authorList>
    </citation>
    <scope>NUCLEOTIDE SEQUENCE [LARGE SCALE GENOMIC DNA]</scope>
    <source>
        <strain evidence="7 8">HSW-8</strain>
    </source>
</reference>
<dbReference type="SUPFAM" id="SSF111369">
    <property type="entry name" value="HlyD-like secretion proteins"/>
    <property type="match status" value="1"/>
</dbReference>
<sequence>MNSRLMILALALALMLGACGGGESPATAEASMAKPDAEHAEGEHEEGNGPIRLSAEQISAAGLELADAGPAQIHQTLPLYGVIVPNAERTREVAARYAGAVRSVAKRVGDEVRQGETLATVEADESLQTYAVTAPLSGVVTARNTNPGEQTGDKPLFTVADLSTVWVELSLFPRDAGKVRIGQRVRFANPDTGESAEGKVIYIVPFGRAESQTLTARVLLDNPDRRWAPGLYVSAAVLLDESSVPLAIRGEALQTLDGRSVVFVQTEEGFVPRAVGLGRNDGEHAEVLSGLEPGARYVARNSFILKAELGKGEAEHED</sequence>
<dbReference type="PANTHER" id="PTHR30097:SF4">
    <property type="entry name" value="SLR6042 PROTEIN"/>
    <property type="match status" value="1"/>
</dbReference>
<keyword evidence="3" id="KW-0732">Signal</keyword>
<feature type="domain" description="CusB-like beta-barrel" evidence="4">
    <location>
        <begin position="164"/>
        <end position="236"/>
    </location>
</feature>
<feature type="compositionally biased region" description="Basic and acidic residues" evidence="2">
    <location>
        <begin position="35"/>
        <end position="47"/>
    </location>
</feature>
<proteinExistence type="predicted"/>
<accession>A0ABV2ADL7</accession>
<dbReference type="InterPro" id="IPR058649">
    <property type="entry name" value="CzcB_C"/>
</dbReference>
<dbReference type="Gene3D" id="2.40.420.20">
    <property type="match status" value="1"/>
</dbReference>
<evidence type="ECO:0000256" key="3">
    <source>
        <dbReference type="SAM" id="SignalP"/>
    </source>
</evidence>
<organism evidence="7 8">
    <name type="scientific">Sinimarinibacterium thermocellulolyticum</name>
    <dbReference type="NCBI Taxonomy" id="3170016"/>
    <lineage>
        <taxon>Bacteria</taxon>
        <taxon>Pseudomonadati</taxon>
        <taxon>Pseudomonadota</taxon>
        <taxon>Gammaproteobacteria</taxon>
        <taxon>Nevskiales</taxon>
        <taxon>Nevskiaceae</taxon>
        <taxon>Sinimarinibacterium</taxon>
    </lineage>
</organism>
<dbReference type="Gene3D" id="2.40.30.170">
    <property type="match status" value="1"/>
</dbReference>
<evidence type="ECO:0000256" key="1">
    <source>
        <dbReference type="ARBA" id="ARBA00022448"/>
    </source>
</evidence>
<dbReference type="EMBL" id="JBEPIJ010000029">
    <property type="protein sequence ID" value="MES0875346.1"/>
    <property type="molecule type" value="Genomic_DNA"/>
</dbReference>
<feature type="chain" id="PRO_5046710839" evidence="3">
    <location>
        <begin position="21"/>
        <end position="318"/>
    </location>
</feature>
<keyword evidence="1" id="KW-0813">Transport</keyword>
<name>A0ABV2ADL7_9GAMM</name>